<dbReference type="EMBL" id="MHST01000020">
    <property type="protein sequence ID" value="OHA48465.1"/>
    <property type="molecule type" value="Genomic_DNA"/>
</dbReference>
<dbReference type="AlphaFoldDB" id="A0A1G2PJF3"/>
<dbReference type="Proteomes" id="UP000178690">
    <property type="component" value="Unassembled WGS sequence"/>
</dbReference>
<gene>
    <name evidence="1" type="ORF">A2682_04080</name>
</gene>
<evidence type="ECO:0000313" key="2">
    <source>
        <dbReference type="Proteomes" id="UP000178690"/>
    </source>
</evidence>
<proteinExistence type="predicted"/>
<reference evidence="1 2" key="1">
    <citation type="journal article" date="2016" name="Nat. Commun.">
        <title>Thousands of microbial genomes shed light on interconnected biogeochemical processes in an aquifer system.</title>
        <authorList>
            <person name="Anantharaman K."/>
            <person name="Brown C.T."/>
            <person name="Hug L.A."/>
            <person name="Sharon I."/>
            <person name="Castelle C.J."/>
            <person name="Probst A.J."/>
            <person name="Thomas B.C."/>
            <person name="Singh A."/>
            <person name="Wilkins M.J."/>
            <person name="Karaoz U."/>
            <person name="Brodie E.L."/>
            <person name="Williams K.H."/>
            <person name="Hubbard S.S."/>
            <person name="Banfield J.F."/>
        </authorList>
    </citation>
    <scope>NUCLEOTIDE SEQUENCE [LARGE SCALE GENOMIC DNA]</scope>
    <source>
        <strain evidence="2">RIFCSPHIGHO2_01_FULL_58_15</strain>
    </source>
</reference>
<dbReference type="STRING" id="1802363.A2682_04080"/>
<comment type="caution">
    <text evidence="1">The sequence shown here is derived from an EMBL/GenBank/DDBJ whole genome shotgun (WGS) entry which is preliminary data.</text>
</comment>
<accession>A0A1G2PJF3</accession>
<organism evidence="1 2">
    <name type="scientific">Terrybacteria sp. (strain RIFCSPHIGHO2_01_FULL_58_15)</name>
    <dbReference type="NCBI Taxonomy" id="1802363"/>
    <lineage>
        <taxon>Bacteria</taxon>
        <taxon>Candidatus Terryibacteriota</taxon>
    </lineage>
</organism>
<name>A0A1G2PJF3_TERXR</name>
<protein>
    <submittedName>
        <fullName evidence="1">Uncharacterized protein</fullName>
    </submittedName>
</protein>
<sequence>MCQEENAFWQPRSVEEIRDALPEMAEEILRCVTRLPKDLRAMVDITPARVQELQDRLTDIVECGEPHIYLAGPMRLGRIIDREWRSRYGAQLEAMGYCVVNTVVIETAMFGVDFLTFQEMQQQLIMRGYYRTFAHIFGPVKEFDMALVHLLARHEKSAIVAHYPTAVVKSGTDIECFEAYRLGVPVFIHLDGAREEVRPFLNEAWAELYRQRKFRAFHSWQRLMAHMAVWRQA</sequence>
<evidence type="ECO:0000313" key="1">
    <source>
        <dbReference type="EMBL" id="OHA48465.1"/>
    </source>
</evidence>